<evidence type="ECO:0000313" key="4">
    <source>
        <dbReference type="Proteomes" id="UP000078227"/>
    </source>
</evidence>
<keyword evidence="1" id="KW-0812">Transmembrane</keyword>
<dbReference type="EMBL" id="FOKO01000001">
    <property type="protein sequence ID" value="SFB69215.1"/>
    <property type="molecule type" value="Genomic_DNA"/>
</dbReference>
<keyword evidence="1" id="KW-0472">Membrane</keyword>
<gene>
    <name evidence="2" type="ORF">AWR26_19430</name>
    <name evidence="3" type="ORF">SAMN05216286_0330</name>
</gene>
<evidence type="ECO:0000313" key="5">
    <source>
        <dbReference type="Proteomes" id="UP000182314"/>
    </source>
</evidence>
<dbReference type="RefSeq" id="WP_064568205.1">
    <property type="nucleotide sequence ID" value="NZ_CP014007.2"/>
</dbReference>
<organism evidence="3 5">
    <name type="scientific">Kosakonia oryzae</name>
    <dbReference type="NCBI Taxonomy" id="497725"/>
    <lineage>
        <taxon>Bacteria</taxon>
        <taxon>Pseudomonadati</taxon>
        <taxon>Pseudomonadota</taxon>
        <taxon>Gammaproteobacteria</taxon>
        <taxon>Enterobacterales</taxon>
        <taxon>Enterobacteriaceae</taxon>
        <taxon>Kosakonia</taxon>
    </lineage>
</organism>
<dbReference type="EMBL" id="CP014007">
    <property type="protein sequence ID" value="ANI84216.1"/>
    <property type="molecule type" value="Genomic_DNA"/>
</dbReference>
<dbReference type="KEGG" id="kor:AWR26_19430"/>
<dbReference type="AlphaFoldDB" id="A0AA94KN70"/>
<sequence length="170" mass="18905">MSFELRLKGMPFLCNYSRSVYACPVIIIALILTLYLCVTMFDQYQEHQILDQQNQHMTAAVDRQNEIARALKVKAQQNQPNEKASVSIISMLNPVAQLLTSDIAIVSLDANPNKKIVTLDVSATSLSALMDFSARLEQIPARVELKNHTPAKNATDKWAVNATLMIIFAG</sequence>
<evidence type="ECO:0000313" key="2">
    <source>
        <dbReference type="EMBL" id="ANI84216.1"/>
    </source>
</evidence>
<evidence type="ECO:0000256" key="1">
    <source>
        <dbReference type="SAM" id="Phobius"/>
    </source>
</evidence>
<keyword evidence="1" id="KW-1133">Transmembrane helix</keyword>
<keyword evidence="4" id="KW-1185">Reference proteome</keyword>
<dbReference type="Proteomes" id="UP000078227">
    <property type="component" value="Chromosome"/>
</dbReference>
<accession>A0AA94KN70</accession>
<reference evidence="2 4" key="2">
    <citation type="submission" date="2021-03" db="EMBL/GenBank/DDBJ databases">
        <authorList>
            <person name="Li Y."/>
            <person name="Li S."/>
            <person name="Chen M."/>
            <person name="Peng G."/>
            <person name="Tan Z."/>
            <person name="An Q."/>
        </authorList>
    </citation>
    <scope>NUCLEOTIDE SEQUENCE [LARGE SCALE GENOMIC DNA]</scope>
    <source>
        <strain evidence="2 4">Ola 51</strain>
    </source>
</reference>
<feature type="transmembrane region" description="Helical" evidence="1">
    <location>
        <begin position="20"/>
        <end position="41"/>
    </location>
</feature>
<protein>
    <submittedName>
        <fullName evidence="3">Uncharacterized protein</fullName>
    </submittedName>
</protein>
<name>A0AA94KN70_9ENTR</name>
<reference evidence="3 5" key="1">
    <citation type="submission" date="2016-10" db="EMBL/GenBank/DDBJ databases">
        <authorList>
            <person name="Varghese N."/>
            <person name="Submissions S."/>
        </authorList>
    </citation>
    <scope>NUCLEOTIDE SEQUENCE [LARGE SCALE GENOMIC DNA]</scope>
    <source>
        <strain evidence="3 5">CGMCC 1.7012</strain>
    </source>
</reference>
<proteinExistence type="predicted"/>
<evidence type="ECO:0000313" key="3">
    <source>
        <dbReference type="EMBL" id="SFB69215.1"/>
    </source>
</evidence>
<dbReference type="Proteomes" id="UP000182314">
    <property type="component" value="Unassembled WGS sequence"/>
</dbReference>